<dbReference type="Gene3D" id="3.40.50.720">
    <property type="entry name" value="NAD(P)-binding Rossmann-like Domain"/>
    <property type="match status" value="1"/>
</dbReference>
<feature type="domain" description="Ketoreductase" evidence="6">
    <location>
        <begin position="1"/>
        <end position="142"/>
    </location>
</feature>
<comment type="cofactor">
    <cofactor evidence="1">
        <name>NAD(+)</name>
        <dbReference type="ChEBI" id="CHEBI:57540"/>
    </cofactor>
</comment>
<sequence length="326" mass="34857">MTVLITGGAGYIGSHTVRALRAMGREVVVLDTLELGFEAATLGAPLVVGNAGDGALVRSLVEEHRIDSVVHFAGYKNAGESMQVPGKYFENNVVATARLLEALVGTSVRSFVFSGSCSVYGTPAVLPVDEKAALQPESPYGQSKLIGEQLLRWHGELHGLQWMSLRYFNASGASTDTMIGEDMSHTFNLVPLVMNAALGLRPAVQVFGTDFPTPDGTAVRDYIHVEDLADGHVRALTYLEAGGVSGALNLGTGTGSSVQQVIDLVTEVSGRVVPTQYVGRRAGDPSAVWADNRKATSALEWVPRQGLRDIIESAWRWHQSHPTGYV</sequence>
<organism evidence="9">
    <name type="scientific">freshwater metagenome</name>
    <dbReference type="NCBI Taxonomy" id="449393"/>
    <lineage>
        <taxon>unclassified sequences</taxon>
        <taxon>metagenomes</taxon>
        <taxon>ecological metagenomes</taxon>
    </lineage>
</organism>
<evidence type="ECO:0000256" key="2">
    <source>
        <dbReference type="ARBA" id="ARBA00007637"/>
    </source>
</evidence>
<accession>A0A6J7GZT2</accession>
<dbReference type="CDD" id="cd05247">
    <property type="entry name" value="UDP_G4E_1_SDR_e"/>
    <property type="match status" value="1"/>
</dbReference>
<dbReference type="EMBL" id="CAEZYR010000009">
    <property type="protein sequence ID" value="CAB4730040.1"/>
    <property type="molecule type" value="Genomic_DNA"/>
</dbReference>
<name>A0A6J7GZT2_9ZZZZ</name>
<evidence type="ECO:0000313" key="10">
    <source>
        <dbReference type="EMBL" id="CAB4975326.1"/>
    </source>
</evidence>
<dbReference type="Pfam" id="PF01370">
    <property type="entry name" value="Epimerase"/>
    <property type="match status" value="1"/>
</dbReference>
<evidence type="ECO:0000256" key="4">
    <source>
        <dbReference type="ARBA" id="ARBA00023235"/>
    </source>
</evidence>
<dbReference type="SUPFAM" id="SSF51735">
    <property type="entry name" value="NAD(P)-binding Rossmann-fold domains"/>
    <property type="match status" value="1"/>
</dbReference>
<dbReference type="NCBIfam" id="TIGR01179">
    <property type="entry name" value="galE"/>
    <property type="match status" value="1"/>
</dbReference>
<dbReference type="PANTHER" id="PTHR43725">
    <property type="entry name" value="UDP-GLUCOSE 4-EPIMERASE"/>
    <property type="match status" value="1"/>
</dbReference>
<protein>
    <submittedName>
        <fullName evidence="9">Unannotated protein</fullName>
    </submittedName>
</protein>
<dbReference type="GO" id="GO:0003978">
    <property type="term" value="F:UDP-glucose 4-epimerase activity"/>
    <property type="evidence" value="ECO:0007669"/>
    <property type="project" value="InterPro"/>
</dbReference>
<reference evidence="9" key="1">
    <citation type="submission" date="2020-05" db="EMBL/GenBank/DDBJ databases">
        <authorList>
            <person name="Chiriac C."/>
            <person name="Salcher M."/>
            <person name="Ghai R."/>
            <person name="Kavagutti S V."/>
        </authorList>
    </citation>
    <scope>NUCLEOTIDE SEQUENCE</scope>
</reference>
<dbReference type="Gene3D" id="3.90.25.10">
    <property type="entry name" value="UDP-galactose 4-epimerase, domain 1"/>
    <property type="match status" value="1"/>
</dbReference>
<keyword evidence="5" id="KW-0119">Carbohydrate metabolism</keyword>
<dbReference type="EMBL" id="CAFBMH010000063">
    <property type="protein sequence ID" value="CAB4914187.1"/>
    <property type="molecule type" value="Genomic_DNA"/>
</dbReference>
<dbReference type="InterPro" id="IPR057326">
    <property type="entry name" value="KR_dom"/>
</dbReference>
<evidence type="ECO:0000313" key="7">
    <source>
        <dbReference type="EMBL" id="CAB4730040.1"/>
    </source>
</evidence>
<dbReference type="EMBL" id="CAFBOS010000001">
    <property type="protein sequence ID" value="CAB4975326.1"/>
    <property type="molecule type" value="Genomic_DNA"/>
</dbReference>
<dbReference type="SMART" id="SM00822">
    <property type="entry name" value="PKS_KR"/>
    <property type="match status" value="1"/>
</dbReference>
<proteinExistence type="inferred from homology"/>
<evidence type="ECO:0000313" key="9">
    <source>
        <dbReference type="EMBL" id="CAB4914187.1"/>
    </source>
</evidence>
<dbReference type="AlphaFoldDB" id="A0A6J7GZT2"/>
<evidence type="ECO:0000313" key="8">
    <source>
        <dbReference type="EMBL" id="CAB4812317.1"/>
    </source>
</evidence>
<evidence type="ECO:0000256" key="1">
    <source>
        <dbReference type="ARBA" id="ARBA00001911"/>
    </source>
</evidence>
<evidence type="ECO:0000256" key="3">
    <source>
        <dbReference type="ARBA" id="ARBA00023027"/>
    </source>
</evidence>
<keyword evidence="4" id="KW-0413">Isomerase</keyword>
<dbReference type="EMBL" id="CAFABA010000002">
    <property type="protein sequence ID" value="CAB4812317.1"/>
    <property type="molecule type" value="Genomic_DNA"/>
</dbReference>
<evidence type="ECO:0000256" key="5">
    <source>
        <dbReference type="ARBA" id="ARBA00023277"/>
    </source>
</evidence>
<dbReference type="InterPro" id="IPR005886">
    <property type="entry name" value="UDP_G4E"/>
</dbReference>
<dbReference type="InterPro" id="IPR036291">
    <property type="entry name" value="NAD(P)-bd_dom_sf"/>
</dbReference>
<evidence type="ECO:0000259" key="6">
    <source>
        <dbReference type="SMART" id="SM00822"/>
    </source>
</evidence>
<gene>
    <name evidence="7" type="ORF">UFOPK2754_00412</name>
    <name evidence="8" type="ORF">UFOPK3139_00071</name>
    <name evidence="9" type="ORF">UFOPK3543_01709</name>
    <name evidence="10" type="ORF">UFOPK3967_00016</name>
</gene>
<dbReference type="InterPro" id="IPR001509">
    <property type="entry name" value="Epimerase_deHydtase"/>
</dbReference>
<keyword evidence="3" id="KW-0520">NAD</keyword>
<dbReference type="GO" id="GO:0033499">
    <property type="term" value="P:galactose catabolic process via UDP-galactose, Leloir pathway"/>
    <property type="evidence" value="ECO:0007669"/>
    <property type="project" value="TreeGrafter"/>
</dbReference>
<comment type="similarity">
    <text evidence="2">Belongs to the NAD(P)-dependent epimerase/dehydratase family.</text>
</comment>
<dbReference type="PANTHER" id="PTHR43725:SF53">
    <property type="entry name" value="UDP-ARABINOSE 4-EPIMERASE 1"/>
    <property type="match status" value="1"/>
</dbReference>